<dbReference type="PANTHER" id="PTHR11601:SF34">
    <property type="entry name" value="CYSTEINE DESULFURASE"/>
    <property type="match status" value="1"/>
</dbReference>
<dbReference type="PANTHER" id="PTHR11601">
    <property type="entry name" value="CYSTEINE DESULFURYLASE FAMILY MEMBER"/>
    <property type="match status" value="1"/>
</dbReference>
<dbReference type="SUPFAM" id="SSF53383">
    <property type="entry name" value="PLP-dependent transferases"/>
    <property type="match status" value="1"/>
</dbReference>
<comment type="function">
    <text evidence="2">Catalyzes the removal of elemental sulfur atoms from cysteine to produce alanine. Seems to participate in the biosynthesis of the nitrogenase metalloclusters by providing the inorganic sulfur required for the Fe-S core formation.</text>
</comment>
<sequence length="401" mass="41171">MHGPRAYLDHNATTPLHPSARAAICAALDHCGNPSSVHAEGRAARAMIESAREEIAGFFQADAKSLIFTSGGTEALNLVLTPDLETAGDARPFDCLLAGAGEHPAVLSGCRFPAGAVESIGLTPRGVLDIAALDAALDRRRGSRVMLALQLANNETGALQPVAEAARLVHASGGFVVCDAVQGAGKVDCGLERLGADALVFSAHKFGGPKGAGGVCFAGGASHIRSPLHRGGGQERGARAGTENVAAIAGTAAAIRAVEDRSSGTGASELDHQAMEGLRNRIETDIRRVCGGAVFFGAQAERLPNTSCFAVPGVEAQVLLMFMDIEGVAVSSGSACSSGKVKRSHVLTAMGVADNLAQGAIRVSLGWNSRAEDCDLFIRAFTKAMKTIGARTTRTARQAAA</sequence>
<organism evidence="12 13">
    <name type="scientific">Methylocapsa palsarum</name>
    <dbReference type="NCBI Taxonomy" id="1612308"/>
    <lineage>
        <taxon>Bacteria</taxon>
        <taxon>Pseudomonadati</taxon>
        <taxon>Pseudomonadota</taxon>
        <taxon>Alphaproteobacteria</taxon>
        <taxon>Hyphomicrobiales</taxon>
        <taxon>Beijerinckiaceae</taxon>
        <taxon>Methylocapsa</taxon>
    </lineage>
</organism>
<keyword evidence="9" id="KW-0411">Iron-sulfur</keyword>
<comment type="similarity">
    <text evidence="3">Belongs to the class-V pyridoxal-phosphate-dependent aminotransferase family. NifS/IscS subfamily.</text>
</comment>
<dbReference type="Proteomes" id="UP000198755">
    <property type="component" value="Unassembled WGS sequence"/>
</dbReference>
<evidence type="ECO:0000256" key="3">
    <source>
        <dbReference type="ARBA" id="ARBA00006490"/>
    </source>
</evidence>
<comment type="cofactor">
    <cofactor evidence="1">
        <name>pyridoxal 5'-phosphate</name>
        <dbReference type="ChEBI" id="CHEBI:597326"/>
    </cofactor>
</comment>
<dbReference type="InterPro" id="IPR016454">
    <property type="entry name" value="Cysteine_dSase"/>
</dbReference>
<gene>
    <name evidence="12" type="ORF">SAMN05444581_10777</name>
</gene>
<dbReference type="GO" id="GO:0051536">
    <property type="term" value="F:iron-sulfur cluster binding"/>
    <property type="evidence" value="ECO:0007669"/>
    <property type="project" value="UniProtKB-KW"/>
</dbReference>
<evidence type="ECO:0000313" key="13">
    <source>
        <dbReference type="Proteomes" id="UP000198755"/>
    </source>
</evidence>
<evidence type="ECO:0000256" key="8">
    <source>
        <dbReference type="ARBA" id="ARBA00023004"/>
    </source>
</evidence>
<dbReference type="PIRSF" id="PIRSF005572">
    <property type="entry name" value="NifS"/>
    <property type="match status" value="1"/>
</dbReference>
<keyword evidence="8" id="KW-0408">Iron</keyword>
<dbReference type="InterPro" id="IPR000192">
    <property type="entry name" value="Aminotrans_V_dom"/>
</dbReference>
<protein>
    <recommendedName>
        <fullName evidence="4">Cysteine desulfurase</fullName>
    </recommendedName>
</protein>
<evidence type="ECO:0000259" key="11">
    <source>
        <dbReference type="Pfam" id="PF00266"/>
    </source>
</evidence>
<evidence type="ECO:0000256" key="5">
    <source>
        <dbReference type="ARBA" id="ARBA00022679"/>
    </source>
</evidence>
<name>A0A1I3Z6E8_9HYPH</name>
<comment type="catalytic activity">
    <reaction evidence="10">
        <text>(sulfur carrier)-H + L-cysteine = (sulfur carrier)-SH + L-alanine</text>
        <dbReference type="Rhea" id="RHEA:43892"/>
        <dbReference type="Rhea" id="RHEA-COMP:14737"/>
        <dbReference type="Rhea" id="RHEA-COMP:14739"/>
        <dbReference type="ChEBI" id="CHEBI:29917"/>
        <dbReference type="ChEBI" id="CHEBI:35235"/>
        <dbReference type="ChEBI" id="CHEBI:57972"/>
        <dbReference type="ChEBI" id="CHEBI:64428"/>
        <dbReference type="EC" id="2.8.1.7"/>
    </reaction>
</comment>
<evidence type="ECO:0000256" key="10">
    <source>
        <dbReference type="ARBA" id="ARBA00050776"/>
    </source>
</evidence>
<dbReference type="InterPro" id="IPR015424">
    <property type="entry name" value="PyrdxlP-dep_Trfase"/>
</dbReference>
<dbReference type="InterPro" id="IPR015421">
    <property type="entry name" value="PyrdxlP-dep_Trfase_major"/>
</dbReference>
<proteinExistence type="inferred from homology"/>
<evidence type="ECO:0000256" key="9">
    <source>
        <dbReference type="ARBA" id="ARBA00023014"/>
    </source>
</evidence>
<dbReference type="OrthoDB" id="9808002at2"/>
<dbReference type="InterPro" id="IPR015422">
    <property type="entry name" value="PyrdxlP-dep_Trfase_small"/>
</dbReference>
<dbReference type="GO" id="GO:0046872">
    <property type="term" value="F:metal ion binding"/>
    <property type="evidence" value="ECO:0007669"/>
    <property type="project" value="UniProtKB-KW"/>
</dbReference>
<evidence type="ECO:0000313" key="12">
    <source>
        <dbReference type="EMBL" id="SFK39136.1"/>
    </source>
</evidence>
<accession>A0A1I3Z6E8</accession>
<evidence type="ECO:0000256" key="4">
    <source>
        <dbReference type="ARBA" id="ARBA00013558"/>
    </source>
</evidence>
<evidence type="ECO:0000256" key="1">
    <source>
        <dbReference type="ARBA" id="ARBA00001933"/>
    </source>
</evidence>
<dbReference type="Gene3D" id="3.40.640.10">
    <property type="entry name" value="Type I PLP-dependent aspartate aminotransferase-like (Major domain)"/>
    <property type="match status" value="1"/>
</dbReference>
<feature type="domain" description="Aminotransferase class V" evidence="11">
    <location>
        <begin position="7"/>
        <end position="377"/>
    </location>
</feature>
<keyword evidence="13" id="KW-1185">Reference proteome</keyword>
<keyword evidence="6" id="KW-0479">Metal-binding</keyword>
<dbReference type="RefSeq" id="WP_091681515.1">
    <property type="nucleotide sequence ID" value="NZ_FOSN01000007.1"/>
</dbReference>
<evidence type="ECO:0000256" key="2">
    <source>
        <dbReference type="ARBA" id="ARBA00003120"/>
    </source>
</evidence>
<dbReference type="GO" id="GO:0031071">
    <property type="term" value="F:cysteine desulfurase activity"/>
    <property type="evidence" value="ECO:0007669"/>
    <property type="project" value="UniProtKB-EC"/>
</dbReference>
<reference evidence="12 13" key="1">
    <citation type="submission" date="2016-10" db="EMBL/GenBank/DDBJ databases">
        <authorList>
            <person name="de Groot N.N."/>
        </authorList>
    </citation>
    <scope>NUCLEOTIDE SEQUENCE [LARGE SCALE GENOMIC DNA]</scope>
    <source>
        <strain evidence="12 13">NE2</strain>
    </source>
</reference>
<dbReference type="Gene3D" id="1.10.260.50">
    <property type="match status" value="1"/>
</dbReference>
<keyword evidence="5" id="KW-0808">Transferase</keyword>
<keyword evidence="7" id="KW-0663">Pyridoxal phosphate</keyword>
<dbReference type="EMBL" id="FOSN01000007">
    <property type="protein sequence ID" value="SFK39136.1"/>
    <property type="molecule type" value="Genomic_DNA"/>
</dbReference>
<evidence type="ECO:0000256" key="7">
    <source>
        <dbReference type="ARBA" id="ARBA00022898"/>
    </source>
</evidence>
<dbReference type="Gene3D" id="3.90.1150.10">
    <property type="entry name" value="Aspartate Aminotransferase, domain 1"/>
    <property type="match status" value="1"/>
</dbReference>
<evidence type="ECO:0000256" key="6">
    <source>
        <dbReference type="ARBA" id="ARBA00022723"/>
    </source>
</evidence>
<dbReference type="STRING" id="1612308.SAMN05444581_10777"/>
<dbReference type="Pfam" id="PF00266">
    <property type="entry name" value="Aminotran_5"/>
    <property type="match status" value="1"/>
</dbReference>
<dbReference type="AlphaFoldDB" id="A0A1I3Z6E8"/>